<feature type="region of interest" description="Disordered" evidence="1">
    <location>
        <begin position="70"/>
        <end position="94"/>
    </location>
</feature>
<name>A0ABT0FV25_9ACTN</name>
<proteinExistence type="predicted"/>
<dbReference type="Proteomes" id="UP001317259">
    <property type="component" value="Unassembled WGS sequence"/>
</dbReference>
<evidence type="ECO:0000313" key="5">
    <source>
        <dbReference type="Proteomes" id="UP001317259"/>
    </source>
</evidence>
<gene>
    <name evidence="4" type="ORF">MF672_020710</name>
</gene>
<evidence type="ECO:0000313" key="4">
    <source>
        <dbReference type="EMBL" id="MCK2216203.1"/>
    </source>
</evidence>
<sequence length="164" mass="17731">MDQYRDVRAFDAGRQYRDVRASDADREAAAERLRVAVEEGCLDFGEFNERMGLAYGSVTRGELAALVADLPADRPADQPAPGRPAPPAAGAGRTRRVPRWVKALWAGWGTVFAGNVAVWAVMSANDPCPVEFWPTGLLPPGFVLAMVTVGTVLRHRDATAAERP</sequence>
<comment type="caution">
    <text evidence="4">The sequence shown here is derived from an EMBL/GenBank/DDBJ whole genome shotgun (WGS) entry which is preliminary data.</text>
</comment>
<reference evidence="4 5" key="1">
    <citation type="submission" date="2022-04" db="EMBL/GenBank/DDBJ databases">
        <title>Genome draft of Actinomadura sp. ATCC 31491.</title>
        <authorList>
            <person name="Shi X."/>
            <person name="Du Y."/>
        </authorList>
    </citation>
    <scope>NUCLEOTIDE SEQUENCE [LARGE SCALE GENOMIC DNA]</scope>
    <source>
        <strain evidence="4 5">ATCC 31491</strain>
    </source>
</reference>
<keyword evidence="2" id="KW-0812">Transmembrane</keyword>
<accession>A0ABT0FV25</accession>
<dbReference type="PANTHER" id="PTHR40763:SF4">
    <property type="entry name" value="DUF1707 DOMAIN-CONTAINING PROTEIN"/>
    <property type="match status" value="1"/>
</dbReference>
<keyword evidence="5" id="KW-1185">Reference proteome</keyword>
<feature type="transmembrane region" description="Helical" evidence="2">
    <location>
        <begin position="133"/>
        <end position="153"/>
    </location>
</feature>
<organism evidence="4 5">
    <name type="scientific">Actinomadura luzonensis</name>
    <dbReference type="NCBI Taxonomy" id="2805427"/>
    <lineage>
        <taxon>Bacteria</taxon>
        <taxon>Bacillati</taxon>
        <taxon>Actinomycetota</taxon>
        <taxon>Actinomycetes</taxon>
        <taxon>Streptosporangiales</taxon>
        <taxon>Thermomonosporaceae</taxon>
        <taxon>Actinomadura</taxon>
    </lineage>
</organism>
<feature type="domain" description="DUF1707" evidence="3">
    <location>
        <begin position="19"/>
        <end position="71"/>
    </location>
</feature>
<dbReference type="InterPro" id="IPR012551">
    <property type="entry name" value="DUF1707_SHOCT-like"/>
</dbReference>
<keyword evidence="2" id="KW-0472">Membrane</keyword>
<dbReference type="RefSeq" id="WP_242375669.1">
    <property type="nucleotide sequence ID" value="NZ_JAKRKC020000001.1"/>
</dbReference>
<evidence type="ECO:0000256" key="1">
    <source>
        <dbReference type="SAM" id="MobiDB-lite"/>
    </source>
</evidence>
<dbReference type="PANTHER" id="PTHR40763">
    <property type="entry name" value="MEMBRANE PROTEIN-RELATED"/>
    <property type="match status" value="1"/>
</dbReference>
<evidence type="ECO:0000256" key="2">
    <source>
        <dbReference type="SAM" id="Phobius"/>
    </source>
</evidence>
<feature type="transmembrane region" description="Helical" evidence="2">
    <location>
        <begin position="103"/>
        <end position="121"/>
    </location>
</feature>
<dbReference type="Pfam" id="PF08044">
    <property type="entry name" value="DUF1707"/>
    <property type="match status" value="1"/>
</dbReference>
<protein>
    <submittedName>
        <fullName evidence="4">DUF1707 domain-containing protein</fullName>
    </submittedName>
</protein>
<evidence type="ECO:0000259" key="3">
    <source>
        <dbReference type="Pfam" id="PF08044"/>
    </source>
</evidence>
<dbReference type="EMBL" id="JAKRKC020000001">
    <property type="protein sequence ID" value="MCK2216203.1"/>
    <property type="molecule type" value="Genomic_DNA"/>
</dbReference>
<keyword evidence="2" id="KW-1133">Transmembrane helix</keyword>